<feature type="active site" evidence="11">
    <location>
        <position position="16"/>
    </location>
</feature>
<dbReference type="EC" id="6.3.2.4" evidence="10"/>
<keyword evidence="7 10" id="KW-0133">Cell shape</keyword>
<comment type="subcellular location">
    <subcellularLocation>
        <location evidence="1 10">Cytoplasm</location>
    </subcellularLocation>
</comment>
<dbReference type="InterPro" id="IPR011095">
    <property type="entry name" value="Dala_Dala_lig_C"/>
</dbReference>
<dbReference type="NCBIfam" id="NF002528">
    <property type="entry name" value="PRK01966.1-4"/>
    <property type="match status" value="1"/>
</dbReference>
<gene>
    <name evidence="10" type="primary">ddl</name>
    <name evidence="15" type="ORF">A2633_04640</name>
</gene>
<comment type="catalytic activity">
    <reaction evidence="10">
        <text>2 D-alanine + ATP = D-alanyl-D-alanine + ADP + phosphate + H(+)</text>
        <dbReference type="Rhea" id="RHEA:11224"/>
        <dbReference type="ChEBI" id="CHEBI:15378"/>
        <dbReference type="ChEBI" id="CHEBI:30616"/>
        <dbReference type="ChEBI" id="CHEBI:43474"/>
        <dbReference type="ChEBI" id="CHEBI:57416"/>
        <dbReference type="ChEBI" id="CHEBI:57822"/>
        <dbReference type="ChEBI" id="CHEBI:456216"/>
        <dbReference type="EC" id="6.3.2.4"/>
    </reaction>
</comment>
<dbReference type="GO" id="GO:0071555">
    <property type="term" value="P:cell wall organization"/>
    <property type="evidence" value="ECO:0007669"/>
    <property type="project" value="UniProtKB-KW"/>
</dbReference>
<dbReference type="Proteomes" id="UP000177152">
    <property type="component" value="Unassembled WGS sequence"/>
</dbReference>
<reference evidence="15 16" key="1">
    <citation type="journal article" date="2016" name="Nat. Commun.">
        <title>Thousands of microbial genomes shed light on interconnected biogeochemical processes in an aquifer system.</title>
        <authorList>
            <person name="Anantharaman K."/>
            <person name="Brown C.T."/>
            <person name="Hug L.A."/>
            <person name="Sharon I."/>
            <person name="Castelle C.J."/>
            <person name="Probst A.J."/>
            <person name="Thomas B.C."/>
            <person name="Singh A."/>
            <person name="Wilkins M.J."/>
            <person name="Karaoz U."/>
            <person name="Brodie E.L."/>
            <person name="Williams K.H."/>
            <person name="Hubbard S.S."/>
            <person name="Banfield J.F."/>
        </authorList>
    </citation>
    <scope>NUCLEOTIDE SEQUENCE [LARGE SCALE GENOMIC DNA]</scope>
</reference>
<organism evidence="15 16">
    <name type="scientific">Candidatus Sungbacteria bacterium RIFCSPHIGHO2_01_FULL_47_32</name>
    <dbReference type="NCBI Taxonomy" id="1802264"/>
    <lineage>
        <taxon>Bacteria</taxon>
        <taxon>Candidatus Sungiibacteriota</taxon>
    </lineage>
</organism>
<feature type="binding site" evidence="12">
    <location>
        <position position="311"/>
    </location>
    <ligand>
        <name>Mg(2+)</name>
        <dbReference type="ChEBI" id="CHEBI:18420"/>
        <label>2</label>
    </ligand>
</feature>
<dbReference type="SUPFAM" id="SSF52440">
    <property type="entry name" value="PreATP-grasp domain"/>
    <property type="match status" value="1"/>
</dbReference>
<dbReference type="PROSITE" id="PS50975">
    <property type="entry name" value="ATP_GRASP"/>
    <property type="match status" value="1"/>
</dbReference>
<dbReference type="NCBIfam" id="NF002378">
    <property type="entry name" value="PRK01372.1"/>
    <property type="match status" value="1"/>
</dbReference>
<dbReference type="NCBIfam" id="TIGR01205">
    <property type="entry name" value="D_ala_D_alaTIGR"/>
    <property type="match status" value="1"/>
</dbReference>
<evidence type="ECO:0000256" key="11">
    <source>
        <dbReference type="PIRSR" id="PIRSR039102-1"/>
    </source>
</evidence>
<keyword evidence="5 13" id="KW-0547">Nucleotide-binding</keyword>
<keyword evidence="8 10" id="KW-0573">Peptidoglycan synthesis</keyword>
<evidence type="ECO:0000256" key="6">
    <source>
        <dbReference type="ARBA" id="ARBA00022840"/>
    </source>
</evidence>
<keyword evidence="12" id="KW-0479">Metal-binding</keyword>
<comment type="pathway">
    <text evidence="10">Cell wall biogenesis; peptidoglycan biosynthesis.</text>
</comment>
<comment type="cofactor">
    <cofactor evidence="12">
        <name>Mg(2+)</name>
        <dbReference type="ChEBI" id="CHEBI:18420"/>
    </cofactor>
    <cofactor evidence="12">
        <name>Mn(2+)</name>
        <dbReference type="ChEBI" id="CHEBI:29035"/>
    </cofactor>
    <text evidence="12">Binds 2 magnesium or manganese ions per subunit.</text>
</comment>
<feature type="binding site" evidence="12">
    <location>
        <position position="309"/>
    </location>
    <ligand>
        <name>Mg(2+)</name>
        <dbReference type="ChEBI" id="CHEBI:18420"/>
        <label>2</label>
    </ligand>
</feature>
<accession>A0A1G2K368</accession>
<keyword evidence="3 10" id="KW-0963">Cytoplasm</keyword>
<dbReference type="GO" id="GO:0009252">
    <property type="term" value="P:peptidoglycan biosynthetic process"/>
    <property type="evidence" value="ECO:0007669"/>
    <property type="project" value="UniProtKB-UniRule"/>
</dbReference>
<keyword evidence="4 10" id="KW-0436">Ligase</keyword>
<proteinExistence type="inferred from homology"/>
<dbReference type="GO" id="GO:0046872">
    <property type="term" value="F:metal ion binding"/>
    <property type="evidence" value="ECO:0007669"/>
    <property type="project" value="UniProtKB-KW"/>
</dbReference>
<feature type="active site" evidence="11">
    <location>
        <position position="182"/>
    </location>
</feature>
<dbReference type="InterPro" id="IPR011127">
    <property type="entry name" value="Dala_Dala_lig_N"/>
</dbReference>
<dbReference type="InterPro" id="IPR005905">
    <property type="entry name" value="D_ala_D_ala"/>
</dbReference>
<dbReference type="Gene3D" id="3.30.1490.20">
    <property type="entry name" value="ATP-grasp fold, A domain"/>
    <property type="match status" value="1"/>
</dbReference>
<dbReference type="AlphaFoldDB" id="A0A1G2K368"/>
<comment type="similarity">
    <text evidence="2 10">Belongs to the D-alanine--D-alanine ligase family.</text>
</comment>
<comment type="function">
    <text evidence="10">Cell wall formation.</text>
</comment>
<sequence length="352" mass="38181">MKKKNVLVLMGGPSPEHDVSLNTGREILKALDRKKYVAHPVTVTKEGMWLLSNAARVHNQGGHSLKKRTALTLQPAHNKNSFPIKNIDVAFIAMHGRFGEDGTVQALLETFGIPYTGSGVLASALGMDKPRSLLIFRQAGLSAPDFCVFSKDDWKKRRSAVLSKILRSFRFPFITKPADAGSSVGVAIIKKKSELRHAILSAFRHSNTIMAQVFVKGKELTCGVLENRNGELEALMPTEIIPRAGVFYDYSSKYGDGGSTHLIPPKNMSPSVIGRIQAAACIAHRALGCRGFSRTDFILASNGTLFVLELNTIPGMTQTSLLPEAAKAAGISFTALLDRILETAEKKGKQGV</sequence>
<dbReference type="InterPro" id="IPR000291">
    <property type="entry name" value="D-Ala_lig_Van_CS"/>
</dbReference>
<dbReference type="SUPFAM" id="SSF56059">
    <property type="entry name" value="Glutathione synthetase ATP-binding domain-like"/>
    <property type="match status" value="1"/>
</dbReference>
<name>A0A1G2K368_9BACT</name>
<dbReference type="GO" id="GO:0008716">
    <property type="term" value="F:D-alanine-D-alanine ligase activity"/>
    <property type="evidence" value="ECO:0007669"/>
    <property type="project" value="UniProtKB-UniRule"/>
</dbReference>
<dbReference type="GO" id="GO:0005737">
    <property type="term" value="C:cytoplasm"/>
    <property type="evidence" value="ECO:0007669"/>
    <property type="project" value="UniProtKB-SubCell"/>
</dbReference>
<comment type="caution">
    <text evidence="15">The sequence shown here is derived from an EMBL/GenBank/DDBJ whole genome shotgun (WGS) entry which is preliminary data.</text>
</comment>
<evidence type="ECO:0000256" key="7">
    <source>
        <dbReference type="ARBA" id="ARBA00022960"/>
    </source>
</evidence>
<evidence type="ECO:0000256" key="8">
    <source>
        <dbReference type="ARBA" id="ARBA00022984"/>
    </source>
</evidence>
<evidence type="ECO:0000256" key="5">
    <source>
        <dbReference type="ARBA" id="ARBA00022741"/>
    </source>
</evidence>
<feature type="binding site" evidence="12">
    <location>
        <position position="296"/>
    </location>
    <ligand>
        <name>Mg(2+)</name>
        <dbReference type="ChEBI" id="CHEBI:18420"/>
        <label>1</label>
    </ligand>
</feature>
<dbReference type="Gene3D" id="3.40.50.20">
    <property type="match status" value="1"/>
</dbReference>
<feature type="domain" description="ATP-grasp" evidence="14">
    <location>
        <begin position="133"/>
        <end position="342"/>
    </location>
</feature>
<dbReference type="InterPro" id="IPR016185">
    <property type="entry name" value="PreATP-grasp_dom_sf"/>
</dbReference>
<feature type="active site" evidence="11">
    <location>
        <position position="320"/>
    </location>
</feature>
<evidence type="ECO:0000313" key="16">
    <source>
        <dbReference type="Proteomes" id="UP000177152"/>
    </source>
</evidence>
<evidence type="ECO:0000313" key="15">
    <source>
        <dbReference type="EMBL" id="OGZ93613.1"/>
    </source>
</evidence>
<dbReference type="InterPro" id="IPR013815">
    <property type="entry name" value="ATP_grasp_subdomain_1"/>
</dbReference>
<dbReference type="UniPathway" id="UPA00219"/>
<evidence type="ECO:0000256" key="10">
    <source>
        <dbReference type="HAMAP-Rule" id="MF_00047"/>
    </source>
</evidence>
<dbReference type="PANTHER" id="PTHR23132">
    <property type="entry name" value="D-ALANINE--D-ALANINE LIGASE"/>
    <property type="match status" value="1"/>
</dbReference>
<evidence type="ECO:0000256" key="9">
    <source>
        <dbReference type="ARBA" id="ARBA00023316"/>
    </source>
</evidence>
<dbReference type="PIRSF" id="PIRSF039102">
    <property type="entry name" value="Ddl/VanB"/>
    <property type="match status" value="1"/>
</dbReference>
<dbReference type="PROSITE" id="PS00843">
    <property type="entry name" value="DALA_DALA_LIGASE_1"/>
    <property type="match status" value="1"/>
</dbReference>
<evidence type="ECO:0000256" key="1">
    <source>
        <dbReference type="ARBA" id="ARBA00004496"/>
    </source>
</evidence>
<evidence type="ECO:0000256" key="3">
    <source>
        <dbReference type="ARBA" id="ARBA00022490"/>
    </source>
</evidence>
<protein>
    <recommendedName>
        <fullName evidence="10">D-alanine--D-alanine ligase</fullName>
        <ecNumber evidence="10">6.3.2.4</ecNumber>
    </recommendedName>
    <alternativeName>
        <fullName evidence="10">D-Ala-D-Ala ligase</fullName>
    </alternativeName>
    <alternativeName>
        <fullName evidence="10">D-alanylalanine synthetase</fullName>
    </alternativeName>
</protein>
<dbReference type="InterPro" id="IPR011761">
    <property type="entry name" value="ATP-grasp"/>
</dbReference>
<evidence type="ECO:0000256" key="2">
    <source>
        <dbReference type="ARBA" id="ARBA00010871"/>
    </source>
</evidence>
<evidence type="ECO:0000256" key="13">
    <source>
        <dbReference type="PROSITE-ProRule" id="PRU00409"/>
    </source>
</evidence>
<keyword evidence="6 13" id="KW-0067">ATP-binding</keyword>
<dbReference type="HAMAP" id="MF_00047">
    <property type="entry name" value="Dala_Dala_lig"/>
    <property type="match status" value="1"/>
</dbReference>
<keyword evidence="9 10" id="KW-0961">Cell wall biogenesis/degradation</keyword>
<evidence type="ECO:0000256" key="4">
    <source>
        <dbReference type="ARBA" id="ARBA00022598"/>
    </source>
</evidence>
<keyword evidence="12" id="KW-0464">Manganese</keyword>
<dbReference type="Pfam" id="PF07478">
    <property type="entry name" value="Dala_Dala_lig_C"/>
    <property type="match status" value="1"/>
</dbReference>
<dbReference type="Pfam" id="PF01820">
    <property type="entry name" value="Dala_Dala_lig_N"/>
    <property type="match status" value="1"/>
</dbReference>
<dbReference type="EMBL" id="MHQC01000056">
    <property type="protein sequence ID" value="OGZ93613.1"/>
    <property type="molecule type" value="Genomic_DNA"/>
</dbReference>
<evidence type="ECO:0000259" key="14">
    <source>
        <dbReference type="PROSITE" id="PS50975"/>
    </source>
</evidence>
<keyword evidence="12" id="KW-0460">Magnesium</keyword>
<dbReference type="PROSITE" id="PS00844">
    <property type="entry name" value="DALA_DALA_LIGASE_2"/>
    <property type="match status" value="1"/>
</dbReference>
<dbReference type="PANTHER" id="PTHR23132:SF23">
    <property type="entry name" value="D-ALANINE--D-ALANINE LIGASE B"/>
    <property type="match status" value="1"/>
</dbReference>
<dbReference type="Gene3D" id="3.30.470.20">
    <property type="entry name" value="ATP-grasp fold, B domain"/>
    <property type="match status" value="1"/>
</dbReference>
<dbReference type="GO" id="GO:0005524">
    <property type="term" value="F:ATP binding"/>
    <property type="evidence" value="ECO:0007669"/>
    <property type="project" value="UniProtKB-UniRule"/>
</dbReference>
<dbReference type="GO" id="GO:0008360">
    <property type="term" value="P:regulation of cell shape"/>
    <property type="evidence" value="ECO:0007669"/>
    <property type="project" value="UniProtKB-KW"/>
</dbReference>
<evidence type="ECO:0000256" key="12">
    <source>
        <dbReference type="PIRSR" id="PIRSR039102-3"/>
    </source>
</evidence>
<feature type="binding site" evidence="12">
    <location>
        <position position="309"/>
    </location>
    <ligand>
        <name>Mg(2+)</name>
        <dbReference type="ChEBI" id="CHEBI:18420"/>
        <label>1</label>
    </ligand>
</feature>